<feature type="transmembrane region" description="Helical" evidence="7">
    <location>
        <begin position="109"/>
        <end position="128"/>
    </location>
</feature>
<proteinExistence type="inferred from homology"/>
<evidence type="ECO:0000313" key="8">
    <source>
        <dbReference type="EMBL" id="JAP76285.1"/>
    </source>
</evidence>
<evidence type="ECO:0000256" key="4">
    <source>
        <dbReference type="ARBA" id="ARBA00022989"/>
    </source>
</evidence>
<evidence type="ECO:0000256" key="1">
    <source>
        <dbReference type="ARBA" id="ARBA00004141"/>
    </source>
</evidence>
<reference evidence="8" key="1">
    <citation type="journal article" date="2016" name="Ticks Tick Borne Dis.">
        <title>De novo assembly and annotation of the salivary gland transcriptome of Rhipicephalus appendiculatus male and female ticks during blood feeding.</title>
        <authorList>
            <person name="de Castro M.H."/>
            <person name="de Klerk D."/>
            <person name="Pienaar R."/>
            <person name="Latif A.A."/>
            <person name="Rees D.J."/>
            <person name="Mans B.J."/>
        </authorList>
    </citation>
    <scope>NUCLEOTIDE SEQUENCE</scope>
    <source>
        <tissue evidence="8">Salivary glands</tissue>
    </source>
</reference>
<organism evidence="8">
    <name type="scientific">Rhipicephalus appendiculatus</name>
    <name type="common">Brown ear tick</name>
    <dbReference type="NCBI Taxonomy" id="34631"/>
    <lineage>
        <taxon>Eukaryota</taxon>
        <taxon>Metazoa</taxon>
        <taxon>Ecdysozoa</taxon>
        <taxon>Arthropoda</taxon>
        <taxon>Chelicerata</taxon>
        <taxon>Arachnida</taxon>
        <taxon>Acari</taxon>
        <taxon>Parasitiformes</taxon>
        <taxon>Ixodida</taxon>
        <taxon>Ixodoidea</taxon>
        <taxon>Ixodidae</taxon>
        <taxon>Rhipicephalinae</taxon>
        <taxon>Rhipicephalus</taxon>
        <taxon>Rhipicephalus</taxon>
    </lineage>
</organism>
<evidence type="ECO:0000256" key="3">
    <source>
        <dbReference type="ARBA" id="ARBA00022692"/>
    </source>
</evidence>
<sequence>MVTGIFYVEKPPNVDGASYDDERCGARAGRKMRAAFGVLKQFWRLLYIVCVPLLLLPVAACIGGKAGWCAYILLWMAFYWSAEVVPLAATSLMPVFLFPLFGIVPSNKVATFYLNEIGLVLLCSLVMAGAVEISNLHKRIALRSLLAIGTSNLRLLLGFMLVTMALSMWIPNTASTSIMAPIAIAVVDQMHASAKSRPRDVESSDLESITRRQEPVYKDSEKTRRKDSSNAADSEEDSRQKVVRTTMLLSVAYSANIGGTGSLIGTGSNLVLKGLMDDLFPECTELTFATWMLYNVPTMVICVFIGWIYLQFSARKAMRGPSSGASEEKVREEISRRYHDLGPMSFAEWCVTFLMTSMILLWFTMKPQVFPGWVEMIPNGKLIRSSTPSMLVTFLLFVIPKNPRKPGGRAIITWREASERAQWGIVILIGGAMCLAEGCKQSGLSALLVHHLKSLDVLPHGLTVLVLCLITSLLTEVTTNMAVSSILLPVVLEMAIAIGVHPLYLALPVTICCSFSFMLPAGAPPNAIVYEVAKLKIPEMAKPGCVMNMVCVLVEVAMIHAIGFPIFGLATLPDWARRSVPTVSPTAVPNTTDVISLTTVLTTFNLTQAT</sequence>
<name>A0A131YCR2_RHIAP</name>
<feature type="transmembrane region" description="Helical" evidence="7">
    <location>
        <begin position="506"/>
        <end position="533"/>
    </location>
</feature>
<dbReference type="Pfam" id="PF00939">
    <property type="entry name" value="Na_sulph_symp"/>
    <property type="match status" value="1"/>
</dbReference>
<dbReference type="AlphaFoldDB" id="A0A131YCR2"/>
<evidence type="ECO:0000256" key="7">
    <source>
        <dbReference type="SAM" id="Phobius"/>
    </source>
</evidence>
<accession>A0A131YCR2</accession>
<feature type="transmembrane region" description="Helical" evidence="7">
    <location>
        <begin position="482"/>
        <end position="500"/>
    </location>
</feature>
<feature type="transmembrane region" description="Helical" evidence="7">
    <location>
        <begin position="458"/>
        <end position="475"/>
    </location>
</feature>
<dbReference type="CDD" id="cd01115">
    <property type="entry name" value="SLC13_permease"/>
    <property type="match status" value="1"/>
</dbReference>
<dbReference type="GO" id="GO:0005886">
    <property type="term" value="C:plasma membrane"/>
    <property type="evidence" value="ECO:0007669"/>
    <property type="project" value="TreeGrafter"/>
</dbReference>
<keyword evidence="4 7" id="KW-1133">Transmembrane helix</keyword>
<keyword evidence="3 7" id="KW-0812">Transmembrane</keyword>
<feature type="region of interest" description="Disordered" evidence="6">
    <location>
        <begin position="196"/>
        <end position="239"/>
    </location>
</feature>
<feature type="transmembrane region" description="Helical" evidence="7">
    <location>
        <begin position="291"/>
        <end position="310"/>
    </location>
</feature>
<feature type="transmembrane region" description="Helical" evidence="7">
    <location>
        <begin position="42"/>
        <end position="62"/>
    </location>
</feature>
<evidence type="ECO:0000256" key="6">
    <source>
        <dbReference type="SAM" id="MobiDB-lite"/>
    </source>
</evidence>
<dbReference type="PANTHER" id="PTHR10283:SF82">
    <property type="entry name" value="SOLUTE CARRIER FAMILY 13 MEMBER 2"/>
    <property type="match status" value="1"/>
</dbReference>
<dbReference type="GO" id="GO:0015141">
    <property type="term" value="F:succinate transmembrane transporter activity"/>
    <property type="evidence" value="ECO:0007669"/>
    <property type="project" value="TreeGrafter"/>
</dbReference>
<feature type="compositionally biased region" description="Basic and acidic residues" evidence="6">
    <location>
        <begin position="197"/>
        <end position="228"/>
    </location>
</feature>
<feature type="transmembrane region" description="Helical" evidence="7">
    <location>
        <begin position="140"/>
        <end position="162"/>
    </location>
</feature>
<comment type="subcellular location">
    <subcellularLocation>
        <location evidence="1">Membrane</location>
        <topology evidence="1">Multi-pass membrane protein</topology>
    </subcellularLocation>
</comment>
<feature type="transmembrane region" description="Helical" evidence="7">
    <location>
        <begin position="346"/>
        <end position="363"/>
    </location>
</feature>
<dbReference type="GO" id="GO:0015137">
    <property type="term" value="F:citrate transmembrane transporter activity"/>
    <property type="evidence" value="ECO:0007669"/>
    <property type="project" value="TreeGrafter"/>
</dbReference>
<dbReference type="InterPro" id="IPR001898">
    <property type="entry name" value="SLC13A/DASS"/>
</dbReference>
<feature type="transmembrane region" description="Helical" evidence="7">
    <location>
        <begin position="248"/>
        <end position="271"/>
    </location>
</feature>
<protein>
    <submittedName>
        <fullName evidence="8">Na+/dicarboxylate, Na+/tricarboxylate and phosphate transporter</fullName>
    </submittedName>
</protein>
<keyword evidence="5 7" id="KW-0472">Membrane</keyword>
<feature type="transmembrane region" description="Helical" evidence="7">
    <location>
        <begin position="545"/>
        <end position="567"/>
    </location>
</feature>
<evidence type="ECO:0000256" key="2">
    <source>
        <dbReference type="ARBA" id="ARBA00006772"/>
    </source>
</evidence>
<comment type="similarity">
    <text evidence="2">Belongs to the SLC13A/DASS transporter (TC 2.A.47) family. NADC subfamily.</text>
</comment>
<evidence type="ECO:0000256" key="5">
    <source>
        <dbReference type="ARBA" id="ARBA00023136"/>
    </source>
</evidence>
<dbReference type="EMBL" id="GEDV01012272">
    <property type="protein sequence ID" value="JAP76285.1"/>
    <property type="molecule type" value="Transcribed_RNA"/>
</dbReference>
<dbReference type="PANTHER" id="PTHR10283">
    <property type="entry name" value="SOLUTE CARRIER FAMILY 13 MEMBER"/>
    <property type="match status" value="1"/>
</dbReference>